<comment type="similarity">
    <text evidence="2">Belongs to the precorrin methyltransferase family.</text>
</comment>
<keyword evidence="6" id="KW-0949">S-adenosyl-L-methionine</keyword>
<comment type="caution">
    <text evidence="8">The sequence shown here is derived from an EMBL/GenBank/DDBJ whole genome shotgun (WGS) entry which is preliminary data.</text>
</comment>
<dbReference type="InterPro" id="IPR050161">
    <property type="entry name" value="Siro_Cobalamin_biosynth"/>
</dbReference>
<dbReference type="InterPro" id="IPR000878">
    <property type="entry name" value="4pyrrol_Mease"/>
</dbReference>
<keyword evidence="4" id="KW-0489">Methyltransferase</keyword>
<evidence type="ECO:0000313" key="8">
    <source>
        <dbReference type="EMBL" id="KKK74303.1"/>
    </source>
</evidence>
<evidence type="ECO:0000256" key="3">
    <source>
        <dbReference type="ARBA" id="ARBA00022573"/>
    </source>
</evidence>
<dbReference type="PANTHER" id="PTHR45790">
    <property type="entry name" value="SIROHEME SYNTHASE-RELATED"/>
    <property type="match status" value="1"/>
</dbReference>
<reference evidence="8" key="1">
    <citation type="journal article" date="2015" name="Nature">
        <title>Complex archaea that bridge the gap between prokaryotes and eukaryotes.</title>
        <authorList>
            <person name="Spang A."/>
            <person name="Saw J.H."/>
            <person name="Jorgensen S.L."/>
            <person name="Zaremba-Niedzwiedzka K."/>
            <person name="Martijn J."/>
            <person name="Lind A.E."/>
            <person name="van Eijk R."/>
            <person name="Schleper C."/>
            <person name="Guy L."/>
            <person name="Ettema T.J."/>
        </authorList>
    </citation>
    <scope>NUCLEOTIDE SEQUENCE</scope>
</reference>
<dbReference type="GO" id="GO:0032259">
    <property type="term" value="P:methylation"/>
    <property type="evidence" value="ECO:0007669"/>
    <property type="project" value="UniProtKB-KW"/>
</dbReference>
<evidence type="ECO:0000256" key="5">
    <source>
        <dbReference type="ARBA" id="ARBA00022679"/>
    </source>
</evidence>
<dbReference type="GO" id="GO:0009236">
    <property type="term" value="P:cobalamin biosynthetic process"/>
    <property type="evidence" value="ECO:0007669"/>
    <property type="project" value="UniProtKB-UniPathway"/>
</dbReference>
<keyword evidence="5" id="KW-0808">Transferase</keyword>
<organism evidence="8">
    <name type="scientific">marine sediment metagenome</name>
    <dbReference type="NCBI Taxonomy" id="412755"/>
    <lineage>
        <taxon>unclassified sequences</taxon>
        <taxon>metagenomes</taxon>
        <taxon>ecological metagenomes</taxon>
    </lineage>
</organism>
<dbReference type="CDD" id="cd11641">
    <property type="entry name" value="Precorrin-4_C11-MT"/>
    <property type="match status" value="1"/>
</dbReference>
<dbReference type="NCBIfam" id="TIGR01465">
    <property type="entry name" value="cobM_cbiF"/>
    <property type="match status" value="1"/>
</dbReference>
<dbReference type="PANTHER" id="PTHR45790:SF4">
    <property type="entry name" value="COBALT-PRECORRIN-4 C(11)-METHYLTRANSFERASE"/>
    <property type="match status" value="1"/>
</dbReference>
<evidence type="ECO:0000256" key="6">
    <source>
        <dbReference type="ARBA" id="ARBA00022691"/>
    </source>
</evidence>
<dbReference type="InterPro" id="IPR035996">
    <property type="entry name" value="4pyrrol_Methylase_sf"/>
</dbReference>
<keyword evidence="3" id="KW-0169">Cobalamin biosynthesis</keyword>
<dbReference type="Gene3D" id="3.30.950.10">
    <property type="entry name" value="Methyltransferase, Cobalt-precorrin-4 Transmethylase, Domain 2"/>
    <property type="match status" value="1"/>
</dbReference>
<dbReference type="InterPro" id="IPR006362">
    <property type="entry name" value="Cbl_synth_CobM/CibF"/>
</dbReference>
<feature type="non-terminal residue" evidence="8">
    <location>
        <position position="1"/>
    </location>
</feature>
<dbReference type="InterPro" id="IPR014776">
    <property type="entry name" value="4pyrrole_Mease_sub2"/>
</dbReference>
<proteinExistence type="inferred from homology"/>
<dbReference type="Pfam" id="PF00590">
    <property type="entry name" value="TP_methylase"/>
    <property type="match status" value="1"/>
</dbReference>
<evidence type="ECO:0000256" key="2">
    <source>
        <dbReference type="ARBA" id="ARBA00005879"/>
    </source>
</evidence>
<dbReference type="Gene3D" id="3.40.1010.10">
    <property type="entry name" value="Cobalt-precorrin-4 Transmethylase, Domain 1"/>
    <property type="match status" value="1"/>
</dbReference>
<dbReference type="InterPro" id="IPR003043">
    <property type="entry name" value="Uropor_MeTrfase_CS"/>
</dbReference>
<dbReference type="SUPFAM" id="SSF53790">
    <property type="entry name" value="Tetrapyrrole methylase"/>
    <property type="match status" value="1"/>
</dbReference>
<dbReference type="AlphaFoldDB" id="A0A0F8XZ39"/>
<dbReference type="EMBL" id="LAZR01056380">
    <property type="protein sequence ID" value="KKK74303.1"/>
    <property type="molecule type" value="Genomic_DNA"/>
</dbReference>
<dbReference type="UniPathway" id="UPA00148"/>
<feature type="domain" description="Tetrapyrrole methylase" evidence="7">
    <location>
        <begin position="1"/>
        <end position="205"/>
    </location>
</feature>
<dbReference type="PROSITE" id="PS00839">
    <property type="entry name" value="SUMT_1"/>
    <property type="match status" value="1"/>
</dbReference>
<protein>
    <recommendedName>
        <fullName evidence="7">Tetrapyrrole methylase domain-containing protein</fullName>
    </recommendedName>
</protein>
<dbReference type="PROSITE" id="PS00840">
    <property type="entry name" value="SUMT_2"/>
    <property type="match status" value="1"/>
</dbReference>
<evidence type="ECO:0000256" key="4">
    <source>
        <dbReference type="ARBA" id="ARBA00022603"/>
    </source>
</evidence>
<evidence type="ECO:0000256" key="1">
    <source>
        <dbReference type="ARBA" id="ARBA00004953"/>
    </source>
</evidence>
<dbReference type="InterPro" id="IPR014777">
    <property type="entry name" value="4pyrrole_Mease_sub1"/>
</dbReference>
<comment type="pathway">
    <text evidence="1">Cofactor biosynthesis; adenosylcobalamin biosynthesis.</text>
</comment>
<dbReference type="GO" id="GO:0046026">
    <property type="term" value="F:precorrin-4 C11-methyltransferase activity"/>
    <property type="evidence" value="ECO:0007669"/>
    <property type="project" value="InterPro"/>
</dbReference>
<name>A0A0F8XZ39_9ZZZZ</name>
<sequence>VYFVGAGPGDPDLLTVKARQLLENCKLCIYAGSLVSPEIIALINSDAEKYDSAKMSLDQTTEVIVDASKKDIDVVRLHTGDPSIYGAISEQMNRLDKLQIAYEVIPGVSSFQAAAAALNAELTCPEVSQTVILSRTSGRTPMPAHQDIETLAQSRSTLCLFLSIHKIGEVAKQLDKYYGEDCPVAVVYHASWPDQIVIKGTIEDIADKIKNSGIKKTAMVIIGHALDKPDTASKLYDNHFTHGYRKGSEK</sequence>
<accession>A0A0F8XZ39</accession>
<evidence type="ECO:0000259" key="7">
    <source>
        <dbReference type="Pfam" id="PF00590"/>
    </source>
</evidence>
<gene>
    <name evidence="8" type="ORF">LCGC14_2885110</name>
</gene>